<keyword evidence="7 8" id="KW-0472">Membrane</keyword>
<accession>A0A8J3F7L3</accession>
<name>A0A8J3F7L3_9BURK</name>
<dbReference type="Gene3D" id="1.20.1530.20">
    <property type="match status" value="1"/>
</dbReference>
<protein>
    <recommendedName>
        <fullName evidence="11">AEC family transporter</fullName>
    </recommendedName>
</protein>
<evidence type="ECO:0000256" key="1">
    <source>
        <dbReference type="ARBA" id="ARBA00004651"/>
    </source>
</evidence>
<feature type="transmembrane region" description="Helical" evidence="8">
    <location>
        <begin position="242"/>
        <end position="263"/>
    </location>
</feature>
<evidence type="ECO:0000256" key="7">
    <source>
        <dbReference type="ARBA" id="ARBA00023136"/>
    </source>
</evidence>
<dbReference type="PANTHER" id="PTHR36838">
    <property type="entry name" value="AUXIN EFFLUX CARRIER FAMILY PROTEIN"/>
    <property type="match status" value="1"/>
</dbReference>
<keyword evidence="10" id="KW-1185">Reference proteome</keyword>
<dbReference type="AlphaFoldDB" id="A0A8J3F7L3"/>
<sequence length="296" mass="31537">MHIVNILLPDFLLILFGAILIRVTKWGAPFWEGMERMIYYILFPALLFYSTARSPIDFSKTGTFLQIAMAACISGILLGWLAKPLFKVGPMIFESGVQTAFRFNSYIALAIASRLGGAEGTSLMGLIIGFAVPLCNMGAVHALVKDKGGLLLELLKNPLLMATMSGVLFNIAGFQLPELASAFLSRLGNASIALGLIMVGAGLRMTGLNESKGITAWFLAVKLIAVPAITYALGIWANLPPAQLTMVVMFAALPTASSCYVLAVRMGGNGPFTAFLISAGTLLSMGTLPVWLALLQ</sequence>
<evidence type="ECO:0000256" key="6">
    <source>
        <dbReference type="ARBA" id="ARBA00022989"/>
    </source>
</evidence>
<evidence type="ECO:0000256" key="3">
    <source>
        <dbReference type="ARBA" id="ARBA00022448"/>
    </source>
</evidence>
<proteinExistence type="inferred from homology"/>
<feature type="transmembrane region" description="Helical" evidence="8">
    <location>
        <begin position="215"/>
        <end position="236"/>
    </location>
</feature>
<dbReference type="InterPro" id="IPR004776">
    <property type="entry name" value="Mem_transp_PIN-like"/>
</dbReference>
<feature type="transmembrane region" description="Helical" evidence="8">
    <location>
        <begin position="7"/>
        <end position="24"/>
    </location>
</feature>
<dbReference type="Pfam" id="PF03547">
    <property type="entry name" value="Mem_trans"/>
    <property type="match status" value="1"/>
</dbReference>
<dbReference type="RefSeq" id="WP_188382105.1">
    <property type="nucleotide sequence ID" value="NZ_BMDI01000003.1"/>
</dbReference>
<evidence type="ECO:0000256" key="4">
    <source>
        <dbReference type="ARBA" id="ARBA00022475"/>
    </source>
</evidence>
<keyword evidence="6 8" id="KW-1133">Transmembrane helix</keyword>
<dbReference type="Proteomes" id="UP000642180">
    <property type="component" value="Unassembled WGS sequence"/>
</dbReference>
<comment type="similarity">
    <text evidence="2">Belongs to the auxin efflux carrier (TC 2.A.69) family.</text>
</comment>
<feature type="transmembrane region" description="Helical" evidence="8">
    <location>
        <begin position="64"/>
        <end position="82"/>
    </location>
</feature>
<keyword evidence="5 8" id="KW-0812">Transmembrane</keyword>
<keyword evidence="3" id="KW-0813">Transport</keyword>
<feature type="transmembrane region" description="Helical" evidence="8">
    <location>
        <begin position="183"/>
        <end position="203"/>
    </location>
</feature>
<feature type="transmembrane region" description="Helical" evidence="8">
    <location>
        <begin position="275"/>
        <end position="294"/>
    </location>
</feature>
<reference evidence="10" key="1">
    <citation type="journal article" date="2019" name="Int. J. Syst. Evol. Microbiol.">
        <title>The Global Catalogue of Microorganisms (GCM) 10K type strain sequencing project: providing services to taxonomists for standard genome sequencing and annotation.</title>
        <authorList>
            <consortium name="The Broad Institute Genomics Platform"/>
            <consortium name="The Broad Institute Genome Sequencing Center for Infectious Disease"/>
            <person name="Wu L."/>
            <person name="Ma J."/>
        </authorList>
    </citation>
    <scope>NUCLEOTIDE SEQUENCE [LARGE SCALE GENOMIC DNA]</scope>
    <source>
        <strain evidence="10">CCM 2767</strain>
    </source>
</reference>
<dbReference type="InterPro" id="IPR038770">
    <property type="entry name" value="Na+/solute_symporter_sf"/>
</dbReference>
<evidence type="ECO:0000256" key="5">
    <source>
        <dbReference type="ARBA" id="ARBA00022692"/>
    </source>
</evidence>
<dbReference type="PANTHER" id="PTHR36838:SF4">
    <property type="entry name" value="AUXIN EFFLUX CARRIER FAMILY PROTEIN"/>
    <property type="match status" value="1"/>
</dbReference>
<organism evidence="9 10">
    <name type="scientific">Oxalicibacterium faecigallinarum</name>
    <dbReference type="NCBI Taxonomy" id="573741"/>
    <lineage>
        <taxon>Bacteria</taxon>
        <taxon>Pseudomonadati</taxon>
        <taxon>Pseudomonadota</taxon>
        <taxon>Betaproteobacteria</taxon>
        <taxon>Burkholderiales</taxon>
        <taxon>Oxalobacteraceae</taxon>
        <taxon>Oxalicibacterium</taxon>
    </lineage>
</organism>
<dbReference type="GO" id="GO:0055085">
    <property type="term" value="P:transmembrane transport"/>
    <property type="evidence" value="ECO:0007669"/>
    <property type="project" value="InterPro"/>
</dbReference>
<dbReference type="EMBL" id="BMDI01000003">
    <property type="protein sequence ID" value="GGI21427.1"/>
    <property type="molecule type" value="Genomic_DNA"/>
</dbReference>
<evidence type="ECO:0008006" key="11">
    <source>
        <dbReference type="Google" id="ProtNLM"/>
    </source>
</evidence>
<evidence type="ECO:0000256" key="2">
    <source>
        <dbReference type="ARBA" id="ARBA00010145"/>
    </source>
</evidence>
<evidence type="ECO:0000256" key="8">
    <source>
        <dbReference type="SAM" id="Phobius"/>
    </source>
</evidence>
<feature type="transmembrane region" description="Helical" evidence="8">
    <location>
        <begin position="156"/>
        <end position="177"/>
    </location>
</feature>
<gene>
    <name evidence="9" type="ORF">GCM10008066_29010</name>
</gene>
<feature type="transmembrane region" description="Helical" evidence="8">
    <location>
        <begin position="123"/>
        <end position="144"/>
    </location>
</feature>
<evidence type="ECO:0000313" key="9">
    <source>
        <dbReference type="EMBL" id="GGI21427.1"/>
    </source>
</evidence>
<dbReference type="GO" id="GO:0005886">
    <property type="term" value="C:plasma membrane"/>
    <property type="evidence" value="ECO:0007669"/>
    <property type="project" value="UniProtKB-SubCell"/>
</dbReference>
<comment type="caution">
    <text evidence="9">The sequence shown here is derived from an EMBL/GenBank/DDBJ whole genome shotgun (WGS) entry which is preliminary data.</text>
</comment>
<comment type="subcellular location">
    <subcellularLocation>
        <location evidence="1">Cell membrane</location>
        <topology evidence="1">Multi-pass membrane protein</topology>
    </subcellularLocation>
</comment>
<feature type="transmembrane region" description="Helical" evidence="8">
    <location>
        <begin position="36"/>
        <end position="52"/>
    </location>
</feature>
<keyword evidence="4" id="KW-1003">Cell membrane</keyword>
<evidence type="ECO:0000313" key="10">
    <source>
        <dbReference type="Proteomes" id="UP000642180"/>
    </source>
</evidence>